<dbReference type="GO" id="GO:0005524">
    <property type="term" value="F:ATP binding"/>
    <property type="evidence" value="ECO:0007669"/>
    <property type="project" value="InterPro"/>
</dbReference>
<dbReference type="SUPFAM" id="SSF55073">
    <property type="entry name" value="Nucleotide cyclase"/>
    <property type="match status" value="1"/>
</dbReference>
<dbReference type="FunFam" id="3.40.50.2300:FF:000114">
    <property type="entry name" value="Guanylate cyclase"/>
    <property type="match status" value="1"/>
</dbReference>
<keyword evidence="16 19" id="KW-0141">cGMP biosynthesis</keyword>
<dbReference type="CDD" id="cd06371">
    <property type="entry name" value="PBP1_sensory_GC_DEF-like"/>
    <property type="match status" value="1"/>
</dbReference>
<dbReference type="InterPro" id="IPR001054">
    <property type="entry name" value="A/G_cyclase"/>
</dbReference>
<keyword evidence="17" id="KW-0844">Vision</keyword>
<dbReference type="GO" id="GO:0035556">
    <property type="term" value="P:intracellular signal transduction"/>
    <property type="evidence" value="ECO:0007669"/>
    <property type="project" value="InterPro"/>
</dbReference>
<dbReference type="GO" id="GO:0004672">
    <property type="term" value="F:protein kinase activity"/>
    <property type="evidence" value="ECO:0007669"/>
    <property type="project" value="InterPro"/>
</dbReference>
<dbReference type="EC" id="4.6.1.2" evidence="19"/>
<keyword evidence="15" id="KW-0966">Cell projection</keyword>
<dbReference type="Pfam" id="PF00211">
    <property type="entry name" value="Guanylate_cyc"/>
    <property type="match status" value="1"/>
</dbReference>
<dbReference type="InterPro" id="IPR000719">
    <property type="entry name" value="Prot_kinase_dom"/>
</dbReference>
<dbReference type="GO" id="GO:0007601">
    <property type="term" value="P:visual perception"/>
    <property type="evidence" value="ECO:0007669"/>
    <property type="project" value="UniProtKB-KW"/>
</dbReference>
<feature type="coiled-coil region" evidence="20">
    <location>
        <begin position="771"/>
        <end position="798"/>
    </location>
</feature>
<dbReference type="Pfam" id="PF07714">
    <property type="entry name" value="PK_Tyr_Ser-Thr"/>
    <property type="match status" value="1"/>
</dbReference>
<dbReference type="AlphaFoldDB" id="A0AAQ5Z9Y0"/>
<dbReference type="GeneTree" id="ENSGT00940000164853"/>
<evidence type="ECO:0000256" key="14">
    <source>
        <dbReference type="ARBA" id="ARBA00023239"/>
    </source>
</evidence>
<evidence type="ECO:0000256" key="18">
    <source>
        <dbReference type="RuleBase" id="RU000405"/>
    </source>
</evidence>
<dbReference type="Pfam" id="PF01094">
    <property type="entry name" value="ANF_receptor"/>
    <property type="match status" value="1"/>
</dbReference>
<dbReference type="InterPro" id="IPR050401">
    <property type="entry name" value="Cyclic_nucleotide_synthase"/>
</dbReference>
<dbReference type="PROSITE" id="PS50125">
    <property type="entry name" value="GUANYLATE_CYCLASE_2"/>
    <property type="match status" value="1"/>
</dbReference>
<reference evidence="24 25" key="1">
    <citation type="submission" date="2022-01" db="EMBL/GenBank/DDBJ databases">
        <title>A chromosome-scale genome assembly of the false clownfish, Amphiprion ocellaris.</title>
        <authorList>
            <person name="Ryu T."/>
        </authorList>
    </citation>
    <scope>NUCLEOTIDE SEQUENCE [LARGE SCALE GENOMIC DNA]</scope>
</reference>
<dbReference type="InterPro" id="IPR028082">
    <property type="entry name" value="Peripla_BP_I"/>
</dbReference>
<keyword evidence="20" id="KW-0175">Coiled coil</keyword>
<keyword evidence="9" id="KW-1133">Transmembrane helix</keyword>
<evidence type="ECO:0000256" key="21">
    <source>
        <dbReference type="SAM" id="MobiDB-lite"/>
    </source>
</evidence>
<evidence type="ECO:0000256" key="7">
    <source>
        <dbReference type="ARBA" id="ARBA00022741"/>
    </source>
</evidence>
<dbReference type="GO" id="GO:0001653">
    <property type="term" value="F:peptide receptor activity"/>
    <property type="evidence" value="ECO:0007669"/>
    <property type="project" value="TreeGrafter"/>
</dbReference>
<keyword evidence="13" id="KW-0325">Glycoprotein</keyword>
<evidence type="ECO:0000256" key="13">
    <source>
        <dbReference type="ARBA" id="ARBA00023180"/>
    </source>
</evidence>
<feature type="domain" description="Protein kinase" evidence="22">
    <location>
        <begin position="425"/>
        <end position="762"/>
    </location>
</feature>
<evidence type="ECO:0000256" key="9">
    <source>
        <dbReference type="ARBA" id="ARBA00022989"/>
    </source>
</evidence>
<dbReference type="Gene3D" id="3.40.50.2300">
    <property type="match status" value="2"/>
</dbReference>
<dbReference type="InterPro" id="IPR001245">
    <property type="entry name" value="Ser-Thr/Tyr_kinase_cat_dom"/>
</dbReference>
<comment type="similarity">
    <text evidence="18">Belongs to the adenylyl cyclase class-4/guanylyl cyclase family.</text>
</comment>
<feature type="compositionally biased region" description="Basic and acidic residues" evidence="21">
    <location>
        <begin position="1040"/>
        <end position="1055"/>
    </location>
</feature>
<dbReference type="Ensembl" id="ENSAOCT00000082850.1">
    <property type="protein sequence ID" value="ENSAOCP00000060550.1"/>
    <property type="gene ID" value="ENSAOCG00000016414.2"/>
</dbReference>
<evidence type="ECO:0000256" key="17">
    <source>
        <dbReference type="ARBA" id="ARBA00023305"/>
    </source>
</evidence>
<keyword evidence="8" id="KW-0256">Endoplasmic reticulum</keyword>
<dbReference type="GO" id="GO:0007168">
    <property type="term" value="P:receptor guanylyl cyclase signaling pathway"/>
    <property type="evidence" value="ECO:0007669"/>
    <property type="project" value="TreeGrafter"/>
</dbReference>
<keyword evidence="5" id="KW-0812">Transmembrane</keyword>
<accession>A0AAQ5Z9Y0</accession>
<reference evidence="24" key="3">
    <citation type="submission" date="2025-09" db="UniProtKB">
        <authorList>
            <consortium name="Ensembl"/>
        </authorList>
    </citation>
    <scope>IDENTIFICATION</scope>
</reference>
<evidence type="ECO:0000256" key="4">
    <source>
        <dbReference type="ARBA" id="ARBA00022606"/>
    </source>
</evidence>
<dbReference type="PANTHER" id="PTHR11920">
    <property type="entry name" value="GUANYLYL CYCLASE"/>
    <property type="match status" value="1"/>
</dbReference>
<keyword evidence="12" id="KW-1015">Disulfide bond</keyword>
<protein>
    <recommendedName>
        <fullName evidence="19">Guanylate cyclase</fullName>
        <ecNumber evidence="19">4.6.1.2</ecNumber>
    </recommendedName>
</protein>
<dbReference type="Gene3D" id="3.30.70.1230">
    <property type="entry name" value="Nucleotide cyclase"/>
    <property type="match status" value="1"/>
</dbReference>
<reference evidence="24" key="2">
    <citation type="submission" date="2025-08" db="UniProtKB">
        <authorList>
            <consortium name="Ensembl"/>
        </authorList>
    </citation>
    <scope>IDENTIFICATION</scope>
</reference>
<dbReference type="GO" id="GO:0005789">
    <property type="term" value="C:endoplasmic reticulum membrane"/>
    <property type="evidence" value="ECO:0007669"/>
    <property type="project" value="UniProtKB-SubCell"/>
</dbReference>
<evidence type="ECO:0000259" key="23">
    <source>
        <dbReference type="PROSITE" id="PS50125"/>
    </source>
</evidence>
<keyword evidence="11" id="KW-0472">Membrane</keyword>
<dbReference type="GO" id="GO:0004016">
    <property type="term" value="F:adenylate cyclase activity"/>
    <property type="evidence" value="ECO:0007669"/>
    <property type="project" value="TreeGrafter"/>
</dbReference>
<dbReference type="InterPro" id="IPR011645">
    <property type="entry name" value="HNOB_dom_associated"/>
</dbReference>
<feature type="domain" description="Guanylate cyclase" evidence="23">
    <location>
        <begin position="834"/>
        <end position="964"/>
    </location>
</feature>
<dbReference type="FunFam" id="1.10.510.10:FF:000404">
    <property type="entry name" value="Guanylate cyclase"/>
    <property type="match status" value="1"/>
</dbReference>
<evidence type="ECO:0000256" key="1">
    <source>
        <dbReference type="ARBA" id="ARBA00001436"/>
    </source>
</evidence>
<evidence type="ECO:0000256" key="3">
    <source>
        <dbReference type="ARBA" id="ARBA00004451"/>
    </source>
</evidence>
<sequence length="1055" mass="118927">DFSREKRYQDQMQTSRPDLAPRYLAFDLNSMALAELISLPVKGTSQGPWAESWATTFTMALVGPWTCDLLYSKALPDLAARLAIARINKDPYLNKGYWYDYTLINEDCKSSRALARFAGLDGYGAAFLGPANPGYCSSAALYAKEWDAGILSWACLKPSMNKDEMYPTFLRPLPLSSHVLFSVLRYFRWAHVAIISQKQDVWEATGQELASSLRALGLPVTPVVTMEDNKDGPRKALTKVREADRVRVVIMCMPSVLIGGQAQYQLLTTALDMRMIDRGYVFIPYDTLLYALPYKDAPYYMLGNDTKLRKAFDGVLTITMDSGERNFYEAFKDGQNSYEIRSSTPPEQVRPFVSLGDNRKQVSPFFGTIYNMMYYTAMATEQARKNGGRWVTGQILRESNGDFEFQGFNQPVRSGRHGEGMQAAYVVLDYSGIGTTLYSTHALHSSHTDGKTGNLKYLGRSIHFAGSTPYTDSGCWFSPYFLVYIAEFTGFKLSMCFSFLLPGLDSLLVFGLTVLFCLHQGDWVWLKKCPAGAVSGVNSSTEFVFTKLRDMRHENLNLFLGLFFDSGIFGIVTEHCTRGSLEDLLSNEDVRLDWMFKSSLLMDLIRGMKYLHNRGIIHGRLKSRNCVVDGRFVLKVTDYGFNEILIAQSIDSDEEKPEDLLWTAPELLRSSSLRRRGTFCGDVYSFAIVVQEVISRSAPFCMLDMPTKEIINKVREPPPLCRPTVSVDEAPLEVIQVMKQAWSEEPEKRPTFEELFKQFKSITKGKKTNIIDSMLRMLEQYSSNLEDLIRERTEELEVERQKTDNLVAQMLPKTVAQALKTGKPVKPEHFSEVTLYFSDIVGFTTISALSEPIEVVDLLNDLYTLFDAIIGLHDVYKVETIGDAYMVASGVPTRNGNRHAAEMANMSLDILHCIGTFKMRHMPELKVRIRIGLHSGPVVAGVVGLTMPRYCLFGDTVNTASRMESTGLSYRIHVNQSTVDVLNSLKLGYKIDVRGMTELKGKGVENTYWLVGREDFNKPLPIPPDTTGGSNHGIGLDEIPPDRRQKFLDRQKRMN</sequence>
<dbReference type="GO" id="GO:0005886">
    <property type="term" value="C:plasma membrane"/>
    <property type="evidence" value="ECO:0007669"/>
    <property type="project" value="TreeGrafter"/>
</dbReference>
<organism evidence="24 25">
    <name type="scientific">Amphiprion ocellaris</name>
    <name type="common">Clown anemonefish</name>
    <dbReference type="NCBI Taxonomy" id="80972"/>
    <lineage>
        <taxon>Eukaryota</taxon>
        <taxon>Metazoa</taxon>
        <taxon>Chordata</taxon>
        <taxon>Craniata</taxon>
        <taxon>Vertebrata</taxon>
        <taxon>Euteleostomi</taxon>
        <taxon>Actinopterygii</taxon>
        <taxon>Neopterygii</taxon>
        <taxon>Teleostei</taxon>
        <taxon>Neoteleostei</taxon>
        <taxon>Acanthomorphata</taxon>
        <taxon>Ovalentaria</taxon>
        <taxon>Pomacentridae</taxon>
        <taxon>Amphiprion</taxon>
    </lineage>
</organism>
<evidence type="ECO:0000256" key="2">
    <source>
        <dbReference type="ARBA" id="ARBA00004115"/>
    </source>
</evidence>
<name>A0AAQ5Z9Y0_AMPOC</name>
<dbReference type="InterPro" id="IPR001828">
    <property type="entry name" value="ANF_lig-bd_rcpt"/>
</dbReference>
<keyword evidence="25" id="KW-1185">Reference proteome</keyword>
<dbReference type="FunFam" id="3.40.50.2300:FF:000631">
    <property type="entry name" value="Guanylate cyclase"/>
    <property type="match status" value="1"/>
</dbReference>
<keyword evidence="7" id="KW-0547">Nucleotide-binding</keyword>
<evidence type="ECO:0000256" key="15">
    <source>
        <dbReference type="ARBA" id="ARBA00023273"/>
    </source>
</evidence>
<dbReference type="CDD" id="cd07302">
    <property type="entry name" value="CHD"/>
    <property type="match status" value="1"/>
</dbReference>
<evidence type="ECO:0000313" key="24">
    <source>
        <dbReference type="Ensembl" id="ENSAOCP00000060550.1"/>
    </source>
</evidence>
<feature type="region of interest" description="Disordered" evidence="21">
    <location>
        <begin position="1020"/>
        <end position="1055"/>
    </location>
</feature>
<dbReference type="SUPFAM" id="SSF53822">
    <property type="entry name" value="Periplasmic binding protein-like I"/>
    <property type="match status" value="1"/>
</dbReference>
<evidence type="ECO:0000256" key="10">
    <source>
        <dbReference type="ARBA" id="ARBA00023134"/>
    </source>
</evidence>
<comment type="catalytic activity">
    <reaction evidence="1 19">
        <text>GTP = 3',5'-cyclic GMP + diphosphate</text>
        <dbReference type="Rhea" id="RHEA:13665"/>
        <dbReference type="ChEBI" id="CHEBI:33019"/>
        <dbReference type="ChEBI" id="CHEBI:37565"/>
        <dbReference type="ChEBI" id="CHEBI:57746"/>
        <dbReference type="EC" id="4.6.1.2"/>
    </reaction>
</comment>
<evidence type="ECO:0000256" key="12">
    <source>
        <dbReference type="ARBA" id="ARBA00023157"/>
    </source>
</evidence>
<evidence type="ECO:0000256" key="16">
    <source>
        <dbReference type="ARBA" id="ARBA00023293"/>
    </source>
</evidence>
<dbReference type="InterPro" id="IPR011009">
    <property type="entry name" value="Kinase-like_dom_sf"/>
</dbReference>
<evidence type="ECO:0000256" key="6">
    <source>
        <dbReference type="ARBA" id="ARBA00022729"/>
    </source>
</evidence>
<evidence type="ECO:0000259" key="22">
    <source>
        <dbReference type="PROSITE" id="PS50011"/>
    </source>
</evidence>
<dbReference type="SUPFAM" id="SSF56112">
    <property type="entry name" value="Protein kinase-like (PK-like)"/>
    <property type="match status" value="1"/>
</dbReference>
<dbReference type="InterPro" id="IPR018297">
    <property type="entry name" value="A/G_cyclase_CS"/>
</dbReference>
<dbReference type="PROSITE" id="PS50011">
    <property type="entry name" value="PROTEIN_KINASE_DOM"/>
    <property type="match status" value="1"/>
</dbReference>
<dbReference type="SMART" id="SM00044">
    <property type="entry name" value="CYCc"/>
    <property type="match status" value="1"/>
</dbReference>
<dbReference type="Gene3D" id="1.10.510.10">
    <property type="entry name" value="Transferase(Phosphotransferase) domain 1"/>
    <property type="match status" value="1"/>
</dbReference>
<evidence type="ECO:0000256" key="11">
    <source>
        <dbReference type="ARBA" id="ARBA00023136"/>
    </source>
</evidence>
<dbReference type="InterPro" id="IPR029787">
    <property type="entry name" value="Nucleotide_cyclase"/>
</dbReference>
<evidence type="ECO:0000313" key="25">
    <source>
        <dbReference type="Proteomes" id="UP001501940"/>
    </source>
</evidence>
<evidence type="ECO:0000256" key="8">
    <source>
        <dbReference type="ARBA" id="ARBA00022824"/>
    </source>
</evidence>
<keyword evidence="14 18" id="KW-0456">Lyase</keyword>
<dbReference type="GO" id="GO:0004383">
    <property type="term" value="F:guanylate cyclase activity"/>
    <property type="evidence" value="ECO:0007669"/>
    <property type="project" value="UniProtKB-EC"/>
</dbReference>
<dbReference type="Pfam" id="PF07701">
    <property type="entry name" value="HNOBA"/>
    <property type="match status" value="1"/>
</dbReference>
<dbReference type="PANTHER" id="PTHR11920:SF228">
    <property type="entry name" value="RETINAL GUANYLYL CYCLASE 1"/>
    <property type="match status" value="1"/>
</dbReference>
<evidence type="ECO:0000256" key="5">
    <source>
        <dbReference type="ARBA" id="ARBA00022692"/>
    </source>
</evidence>
<dbReference type="CDD" id="cd14043">
    <property type="entry name" value="PK_GC-2D"/>
    <property type="match status" value="1"/>
</dbReference>
<comment type="subcellular location">
    <subcellularLocation>
        <location evidence="2">Endoplasmic reticulum membrane</location>
        <topology evidence="2">Single-pass type I membrane protein</topology>
    </subcellularLocation>
    <subcellularLocation>
        <location evidence="3">Photoreceptor outer segment membrane</location>
        <topology evidence="3">Single-pass type I membrane protein</topology>
    </subcellularLocation>
</comment>
<evidence type="ECO:0000256" key="19">
    <source>
        <dbReference type="RuleBase" id="RU003431"/>
    </source>
</evidence>
<dbReference type="GO" id="GO:0005525">
    <property type="term" value="F:GTP binding"/>
    <property type="evidence" value="ECO:0007669"/>
    <property type="project" value="UniProtKB-KW"/>
</dbReference>
<keyword evidence="4" id="KW-0716">Sensory transduction</keyword>
<keyword evidence="10" id="KW-0342">GTP-binding</keyword>
<dbReference type="PROSITE" id="PS00452">
    <property type="entry name" value="GUANYLATE_CYCLASE_1"/>
    <property type="match status" value="1"/>
</dbReference>
<keyword evidence="6" id="KW-0732">Signal</keyword>
<dbReference type="Proteomes" id="UP001501940">
    <property type="component" value="Chromosome 14"/>
</dbReference>
<proteinExistence type="inferred from homology"/>
<evidence type="ECO:0000256" key="20">
    <source>
        <dbReference type="SAM" id="Coils"/>
    </source>
</evidence>
<gene>
    <name evidence="24" type="primary">GUCY2D</name>
</gene>
<dbReference type="FunFam" id="3.30.70.1230:FF:000013">
    <property type="entry name" value="Guanylate cyclase"/>
    <property type="match status" value="1"/>
</dbReference>